<keyword evidence="1" id="KW-0175">Coiled coil</keyword>
<dbReference type="PANTHER" id="PTHR31434:SF2">
    <property type="entry name" value="S PHASE CYCLIN A-ASSOCIATED PROTEIN IN THE ENDOPLASMIC RETICULUM"/>
    <property type="match status" value="1"/>
</dbReference>
<organism evidence="2 3">
    <name type="scientific">Lactuca saligna</name>
    <name type="common">Willowleaf lettuce</name>
    <dbReference type="NCBI Taxonomy" id="75948"/>
    <lineage>
        <taxon>Eukaryota</taxon>
        <taxon>Viridiplantae</taxon>
        <taxon>Streptophyta</taxon>
        <taxon>Embryophyta</taxon>
        <taxon>Tracheophyta</taxon>
        <taxon>Spermatophyta</taxon>
        <taxon>Magnoliopsida</taxon>
        <taxon>eudicotyledons</taxon>
        <taxon>Gunneridae</taxon>
        <taxon>Pentapetalae</taxon>
        <taxon>asterids</taxon>
        <taxon>campanulids</taxon>
        <taxon>Asterales</taxon>
        <taxon>Asteraceae</taxon>
        <taxon>Cichorioideae</taxon>
        <taxon>Cichorieae</taxon>
        <taxon>Lactucinae</taxon>
        <taxon>Lactuca</taxon>
    </lineage>
</organism>
<dbReference type="PANTHER" id="PTHR31434">
    <property type="entry name" value="S PHASE CYCLIN A-ASSOCIATED PROTEIN IN THE ENDOPLASMIC RETICULUM"/>
    <property type="match status" value="1"/>
</dbReference>
<feature type="coiled-coil region" evidence="1">
    <location>
        <begin position="8"/>
        <end position="39"/>
    </location>
</feature>
<protein>
    <submittedName>
        <fullName evidence="2">Uncharacterized protein</fullName>
    </submittedName>
</protein>
<proteinExistence type="predicted"/>
<dbReference type="AlphaFoldDB" id="A0AA35UY65"/>
<dbReference type="Proteomes" id="UP001177003">
    <property type="component" value="Chromosome 1"/>
</dbReference>
<evidence type="ECO:0000256" key="1">
    <source>
        <dbReference type="SAM" id="Coils"/>
    </source>
</evidence>
<gene>
    <name evidence="2" type="ORF">LSALG_LOCUS7352</name>
</gene>
<keyword evidence="3" id="KW-1185">Reference proteome</keyword>
<reference evidence="2" key="1">
    <citation type="submission" date="2023-04" db="EMBL/GenBank/DDBJ databases">
        <authorList>
            <person name="Vijverberg K."/>
            <person name="Xiong W."/>
            <person name="Schranz E."/>
        </authorList>
    </citation>
    <scope>NUCLEOTIDE SEQUENCE</scope>
</reference>
<evidence type="ECO:0000313" key="3">
    <source>
        <dbReference type="Proteomes" id="UP001177003"/>
    </source>
</evidence>
<sequence length="247" mass="28123">MRRRGVLVKAQQEEAELLAQKLAERLRESEQRRKFYLEQIRERASMDFRDQTLPLLRRFLNKEEGGEGAVVAGGNVAVQQLLKRRIKKLRQRLMALKYELSEVFIGGESRVAVGTARAKIGWWLQELQRHRQARKEGAASIGLVTTDIIKFLEGKEPELHASRHLLILLLQLYQHQTHPNRKPANYFLAENLLPPMIPMLAAALENFIKITASSSSNTAASKILIENSDAITEVLDCGGGNRSFRFR</sequence>
<accession>A0AA35UY65</accession>
<dbReference type="EMBL" id="OX465077">
    <property type="protein sequence ID" value="CAI9266824.1"/>
    <property type="molecule type" value="Genomic_DNA"/>
</dbReference>
<evidence type="ECO:0000313" key="2">
    <source>
        <dbReference type="EMBL" id="CAI9266824.1"/>
    </source>
</evidence>
<name>A0AA35UY65_LACSI</name>